<name>A0A6P4EC41_DRORH</name>
<dbReference type="GO" id="GO:0036503">
    <property type="term" value="P:ERAD pathway"/>
    <property type="evidence" value="ECO:0007669"/>
    <property type="project" value="TreeGrafter"/>
</dbReference>
<dbReference type="InterPro" id="IPR001623">
    <property type="entry name" value="DnaJ_domain"/>
</dbReference>
<organism evidence="7">
    <name type="scientific">Drosophila rhopaloa</name>
    <name type="common">Fruit fly</name>
    <dbReference type="NCBI Taxonomy" id="1041015"/>
    <lineage>
        <taxon>Eukaryota</taxon>
        <taxon>Metazoa</taxon>
        <taxon>Ecdysozoa</taxon>
        <taxon>Arthropoda</taxon>
        <taxon>Hexapoda</taxon>
        <taxon>Insecta</taxon>
        <taxon>Pterygota</taxon>
        <taxon>Neoptera</taxon>
        <taxon>Endopterygota</taxon>
        <taxon>Diptera</taxon>
        <taxon>Brachycera</taxon>
        <taxon>Muscomorpha</taxon>
        <taxon>Ephydroidea</taxon>
        <taxon>Drosophilidae</taxon>
        <taxon>Drosophila</taxon>
        <taxon>Sophophora</taxon>
    </lineage>
</organism>
<evidence type="ECO:0000259" key="6">
    <source>
        <dbReference type="PROSITE" id="PS50076"/>
    </source>
</evidence>
<evidence type="ECO:0000256" key="2">
    <source>
        <dbReference type="ARBA" id="ARBA00040158"/>
    </source>
</evidence>
<dbReference type="Gene3D" id="1.10.287.110">
    <property type="entry name" value="DnaJ domain"/>
    <property type="match status" value="1"/>
</dbReference>
<gene>
    <name evidence="7" type="primary">LOC108038565</name>
</gene>
<accession>A0A6P4EC41</accession>
<evidence type="ECO:0000256" key="1">
    <source>
        <dbReference type="ARBA" id="ARBA00023186"/>
    </source>
</evidence>
<dbReference type="Pfam" id="PF00226">
    <property type="entry name" value="DnaJ"/>
    <property type="match status" value="1"/>
</dbReference>
<sequence length="259" mass="29199">MSNIYQDHYHVLGLRRDATESLIKNSFRKLSLQWHPDKNICGSEQFLKINNAYRVLIDPKKRASYDHSTLKTKSQRHVHPSEDFIVSDIITRRDRYYLSMGNFEQPNRFFPIPNPGEPNQDDFYEKLKVAVCIGGVLLAYVTYKIYRGYHPPMPVPEAVIPQVVPQEFSEMHPASLWTLISWLAALRSKTLSRLGKLTSGTNIRLTSKTLNASLSSTANVVAKTVTQKPHAAILSATSTTSLTSAANVVAKSLTQKQIE</sequence>
<dbReference type="SUPFAM" id="SSF46565">
    <property type="entry name" value="Chaperone J-domain"/>
    <property type="match status" value="1"/>
</dbReference>
<feature type="non-terminal residue" evidence="7">
    <location>
        <position position="259"/>
    </location>
</feature>
<protein>
    <recommendedName>
        <fullName evidence="2">DnaJ homolog subfamily B member 9</fullName>
    </recommendedName>
    <alternativeName>
        <fullName evidence="3">Endoplasmic reticulum DNA J domain-containing protein 4</fullName>
    </alternativeName>
</protein>
<dbReference type="PROSITE" id="PS50076">
    <property type="entry name" value="DNAJ_2"/>
    <property type="match status" value="1"/>
</dbReference>
<dbReference type="PANTHER" id="PTHR44360:SF1">
    <property type="entry name" value="DNAJ HOMOLOG SUBFAMILY B MEMBER 9"/>
    <property type="match status" value="1"/>
</dbReference>
<evidence type="ECO:0000256" key="4">
    <source>
        <dbReference type="ARBA" id="ARBA00045428"/>
    </source>
</evidence>
<dbReference type="SMART" id="SM00271">
    <property type="entry name" value="DnaJ"/>
    <property type="match status" value="1"/>
</dbReference>
<dbReference type="InterPro" id="IPR051948">
    <property type="entry name" value="Hsp70_co-chaperone_J-domain"/>
</dbReference>
<feature type="domain" description="J" evidence="6">
    <location>
        <begin position="7"/>
        <end position="69"/>
    </location>
</feature>
<proteinExistence type="predicted"/>
<reference evidence="7" key="1">
    <citation type="submission" date="2025-08" db="UniProtKB">
        <authorList>
            <consortium name="RefSeq"/>
        </authorList>
    </citation>
    <scope>IDENTIFICATION</scope>
</reference>
<dbReference type="AlphaFoldDB" id="A0A6P4EC41"/>
<evidence type="ECO:0000256" key="3">
    <source>
        <dbReference type="ARBA" id="ARBA00041533"/>
    </source>
</evidence>
<dbReference type="PRINTS" id="PR00625">
    <property type="entry name" value="JDOMAIN"/>
</dbReference>
<evidence type="ECO:0000256" key="5">
    <source>
        <dbReference type="ARBA" id="ARBA00046365"/>
    </source>
</evidence>
<dbReference type="GO" id="GO:0051787">
    <property type="term" value="F:misfolded protein binding"/>
    <property type="evidence" value="ECO:0007669"/>
    <property type="project" value="TreeGrafter"/>
</dbReference>
<dbReference type="PANTHER" id="PTHR44360">
    <property type="entry name" value="DNAJ HOMOLOG SUBFAMILY B MEMBER 9"/>
    <property type="match status" value="1"/>
</dbReference>
<dbReference type="RefSeq" id="XP_016970881.1">
    <property type="nucleotide sequence ID" value="XM_017115392.1"/>
</dbReference>
<dbReference type="GO" id="GO:0051087">
    <property type="term" value="F:protein-folding chaperone binding"/>
    <property type="evidence" value="ECO:0007669"/>
    <property type="project" value="TreeGrafter"/>
</dbReference>
<comment type="subunit">
    <text evidence="5">Interacts with HSPA5/BiP; interaction is direct. Interacts with ERN1/IRE1 (via the luminal region). Interacts with DERL1.</text>
</comment>
<evidence type="ECO:0000313" key="7">
    <source>
        <dbReference type="RefSeq" id="XP_016970881.1"/>
    </source>
</evidence>
<dbReference type="GO" id="GO:0005783">
    <property type="term" value="C:endoplasmic reticulum"/>
    <property type="evidence" value="ECO:0007669"/>
    <property type="project" value="TreeGrafter"/>
</dbReference>
<dbReference type="CDD" id="cd06257">
    <property type="entry name" value="DnaJ"/>
    <property type="match status" value="1"/>
</dbReference>
<comment type="function">
    <text evidence="4">Co-chaperone for Hsp70 protein HSPA5/BiP that acts as a key repressor of the ERN1/IRE1-mediated unfolded protein response (UPR). J domain-containing co-chaperones stimulate the ATPase activity of Hsp70 proteins and are required for efficient substrate recognition by Hsp70 proteins. In the unstressed endoplasmic reticulum, interacts with the luminal region of ERN1/IRE1 and selectively recruits HSPA5/BiP: HSPA5/BiP disrupts the dimerization of the active ERN1/IRE1 luminal region, thereby inactivating ERN1/IRE1. Also involved in endoplasmic reticulum-associated degradation (ERAD) of misfolded proteins. Required for survival of B-cell progenitors and normal antibody production.</text>
</comment>
<dbReference type="InterPro" id="IPR036869">
    <property type="entry name" value="J_dom_sf"/>
</dbReference>
<keyword evidence="1" id="KW-0143">Chaperone</keyword>
<dbReference type="OrthoDB" id="66964at2759"/>